<name>A0A076LDD7_9GAMM</name>
<dbReference type="RefSeq" id="WP_034165817.1">
    <property type="nucleotide sequence ID" value="NZ_CP006664.1"/>
</dbReference>
<evidence type="ECO:0000313" key="1">
    <source>
        <dbReference type="EMBL" id="AIJ06510.1"/>
    </source>
</evidence>
<accession>A0A076LDD7</accession>
<dbReference type="EMBL" id="CP006664">
    <property type="protein sequence ID" value="AIJ06510.1"/>
    <property type="molecule type" value="Genomic_DNA"/>
</dbReference>
<dbReference type="HOGENOM" id="CLU_074564_0_0_6"/>
<proteinExistence type="predicted"/>
<protein>
    <submittedName>
        <fullName evidence="1">Uncharacterized protein</fullName>
    </submittedName>
</protein>
<dbReference type="Proteomes" id="UP000028681">
    <property type="component" value="Chromosome"/>
</dbReference>
<dbReference type="GeneID" id="33937866"/>
<organism evidence="1 2">
    <name type="scientific">Edwardsiella anguillarum ET080813</name>
    <dbReference type="NCBI Taxonomy" id="667120"/>
    <lineage>
        <taxon>Bacteria</taxon>
        <taxon>Pseudomonadati</taxon>
        <taxon>Pseudomonadota</taxon>
        <taxon>Gammaproteobacteria</taxon>
        <taxon>Enterobacterales</taxon>
        <taxon>Hafniaceae</taxon>
        <taxon>Edwardsiella</taxon>
    </lineage>
</organism>
<gene>
    <name evidence="1" type="ORF">ETEE_0024</name>
</gene>
<dbReference type="KEGG" id="ete:ETEE_0024"/>
<sequence length="239" mass="25566">MMWKRTRLQLPASFRTVTGSIVAVHPWSAVGHATPSGRYLSPGNAVTSATNRLAGLDGYLDIVALLICAPTTEQFIDRLSEFAAVLPLPDIVRVGRLAKNQLTLAVSRMQLPAAAGSGLPMPQQLSVSTTRAVQAMGQITRAISPTASSLTQLESSLTQFKQQRSQLLADISLAGDFLLQASCESWAFVSSGDVQAARLAMQKSIPQPDTVFSLVLLFAGDDLSALKACLHEPDNRPRP</sequence>
<evidence type="ECO:0000313" key="2">
    <source>
        <dbReference type="Proteomes" id="UP000028681"/>
    </source>
</evidence>
<dbReference type="AlphaFoldDB" id="A0A076LDD7"/>
<reference evidence="1 2" key="1">
    <citation type="journal article" date="2012" name="PLoS ONE">
        <title>Edwardsiella comparative phylogenomics reveal the new intra/inter-species taxonomic relationships, virulence evolution and niche adaptation mechanisms.</title>
        <authorList>
            <person name="Yang M."/>
            <person name="Lv Y."/>
            <person name="Xiao J."/>
            <person name="Wu H."/>
            <person name="Zheng H."/>
            <person name="Liu Q."/>
            <person name="Zhang Y."/>
            <person name="Wang Q."/>
        </authorList>
    </citation>
    <scope>NUCLEOTIDE SEQUENCE [LARGE SCALE GENOMIC DNA]</scope>
    <source>
        <strain evidence="2">080813</strain>
    </source>
</reference>